<evidence type="ECO:0000313" key="8">
    <source>
        <dbReference type="Proteomes" id="UP000593892"/>
    </source>
</evidence>
<dbReference type="InterPro" id="IPR006638">
    <property type="entry name" value="Elp3/MiaA/NifB-like_rSAM"/>
</dbReference>
<keyword evidence="2" id="KW-0949">S-adenosyl-L-methionine</keyword>
<evidence type="ECO:0000313" key="7">
    <source>
        <dbReference type="EMBL" id="QOY90095.1"/>
    </source>
</evidence>
<proteinExistence type="predicted"/>
<dbReference type="GO" id="GO:0031419">
    <property type="term" value="F:cobalamin binding"/>
    <property type="evidence" value="ECO:0007669"/>
    <property type="project" value="InterPro"/>
</dbReference>
<dbReference type="GO" id="GO:0003824">
    <property type="term" value="F:catalytic activity"/>
    <property type="evidence" value="ECO:0007669"/>
    <property type="project" value="InterPro"/>
</dbReference>
<accession>A0A7S7NUK4</accession>
<dbReference type="Pfam" id="PF04055">
    <property type="entry name" value="Radical_SAM"/>
    <property type="match status" value="1"/>
</dbReference>
<organism evidence="7 8">
    <name type="scientific">Paludibaculum fermentans</name>
    <dbReference type="NCBI Taxonomy" id="1473598"/>
    <lineage>
        <taxon>Bacteria</taxon>
        <taxon>Pseudomonadati</taxon>
        <taxon>Acidobacteriota</taxon>
        <taxon>Terriglobia</taxon>
        <taxon>Bryobacterales</taxon>
        <taxon>Bryobacteraceae</taxon>
        <taxon>Paludibaculum</taxon>
    </lineage>
</organism>
<dbReference type="PANTHER" id="PTHR43409:SF7">
    <property type="entry name" value="BLL1977 PROTEIN"/>
    <property type="match status" value="1"/>
</dbReference>
<dbReference type="SFLD" id="SFLDS00029">
    <property type="entry name" value="Radical_SAM"/>
    <property type="match status" value="1"/>
</dbReference>
<dbReference type="KEGG" id="pfer:IRI77_09115"/>
<evidence type="ECO:0000256" key="2">
    <source>
        <dbReference type="ARBA" id="ARBA00022691"/>
    </source>
</evidence>
<dbReference type="InterPro" id="IPR051198">
    <property type="entry name" value="BchE-like"/>
</dbReference>
<comment type="cofactor">
    <cofactor evidence="1">
        <name>[4Fe-4S] cluster</name>
        <dbReference type="ChEBI" id="CHEBI:49883"/>
    </cofactor>
</comment>
<dbReference type="InterPro" id="IPR006158">
    <property type="entry name" value="Cobalamin-bd"/>
</dbReference>
<protein>
    <submittedName>
        <fullName evidence="7">Cobalamin-dependent protein</fullName>
    </submittedName>
</protein>
<dbReference type="AlphaFoldDB" id="A0A7S7NUK4"/>
<dbReference type="Pfam" id="PF02310">
    <property type="entry name" value="B12-binding"/>
    <property type="match status" value="1"/>
</dbReference>
<dbReference type="RefSeq" id="WP_194451759.1">
    <property type="nucleotide sequence ID" value="NZ_CP063849.1"/>
</dbReference>
<dbReference type="CDD" id="cd01335">
    <property type="entry name" value="Radical_SAM"/>
    <property type="match status" value="1"/>
</dbReference>
<dbReference type="GO" id="GO:0046872">
    <property type="term" value="F:metal ion binding"/>
    <property type="evidence" value="ECO:0007669"/>
    <property type="project" value="UniProtKB-KW"/>
</dbReference>
<dbReference type="PANTHER" id="PTHR43409">
    <property type="entry name" value="ANAEROBIC MAGNESIUM-PROTOPORPHYRIN IX MONOMETHYL ESTER CYCLASE-RELATED"/>
    <property type="match status" value="1"/>
</dbReference>
<dbReference type="Gene3D" id="3.40.50.280">
    <property type="entry name" value="Cobalamin-binding domain"/>
    <property type="match status" value="1"/>
</dbReference>
<dbReference type="GO" id="GO:0051536">
    <property type="term" value="F:iron-sulfur cluster binding"/>
    <property type="evidence" value="ECO:0007669"/>
    <property type="project" value="UniProtKB-KW"/>
</dbReference>
<feature type="domain" description="Radical SAM core" evidence="6">
    <location>
        <begin position="185"/>
        <end position="403"/>
    </location>
</feature>
<dbReference type="SUPFAM" id="SSF102114">
    <property type="entry name" value="Radical SAM enzymes"/>
    <property type="match status" value="1"/>
</dbReference>
<dbReference type="InterPro" id="IPR013785">
    <property type="entry name" value="Aldolase_TIM"/>
</dbReference>
<reference evidence="7 8" key="1">
    <citation type="submission" date="2020-10" db="EMBL/GenBank/DDBJ databases">
        <title>Complete genome sequence of Paludibaculum fermentans P105T, a facultatively anaerobic acidobacterium capable of dissimilatory Fe(III) reduction.</title>
        <authorList>
            <person name="Dedysh S.N."/>
            <person name="Beletsky A.V."/>
            <person name="Kulichevskaya I.S."/>
            <person name="Mardanov A.V."/>
            <person name="Ravin N.V."/>
        </authorList>
    </citation>
    <scope>NUCLEOTIDE SEQUENCE [LARGE SCALE GENOMIC DNA]</scope>
    <source>
        <strain evidence="7 8">P105</strain>
    </source>
</reference>
<dbReference type="SFLD" id="SFLDG01082">
    <property type="entry name" value="B12-binding_domain_containing"/>
    <property type="match status" value="1"/>
</dbReference>
<dbReference type="InterPro" id="IPR058240">
    <property type="entry name" value="rSAM_sf"/>
</dbReference>
<evidence type="ECO:0000256" key="1">
    <source>
        <dbReference type="ARBA" id="ARBA00001966"/>
    </source>
</evidence>
<sequence length="547" mass="62359">MTTHPKGRQARVLLTSVFGPYAQDDQYGSRSINPMELYHNQVTRAQGPYSLRIFHRSWGIMFIQRNIENPSTVLDFPLREDFERELTENQYDVVGISSIIVNVGKVREMCKIVRRLSPHSTIVVGGHIAAIPGLDLMLDADHIVKGEGVGWMRSFLDQDPTLPVVHPQIASGFGHRVMGLKLPGNIGSTAATIIPSVGCPMGCNFCTTSAFFGGKGKFINFFDTGRQIYDAMAQAEEKHGFHSFFVMDENFLLHRKRAMELLDCMRKAGKSWELYVFSSANAIQKYTMEELIELGISWIWMGLESPLSGYSKLNGSDTMSLTHQLRAHGIRVLGSSIVGMEHHTPQNIESEIDYACAHETDFHQFMLYTPLPGTPLHAQMTEEGRMIDVDLADVHGQWKFNWRHPHISLDESKRFLDNAFGRDFELNGPSLYRICRTTLEGIRKYRLHPDLRVRQRFEREAATMRTSYSALLWAMERHLKVTNATVSAHIHTLRQDIRKECGSWSTAAGTLLGPIMLWLTRREEKRLDRGVTYEPETFIERRNWASV</sequence>
<evidence type="ECO:0000256" key="4">
    <source>
        <dbReference type="ARBA" id="ARBA00023004"/>
    </source>
</evidence>
<dbReference type="Gene3D" id="3.20.20.70">
    <property type="entry name" value="Aldolase class I"/>
    <property type="match status" value="1"/>
</dbReference>
<dbReference type="InterPro" id="IPR007197">
    <property type="entry name" value="rSAM"/>
</dbReference>
<evidence type="ECO:0000256" key="3">
    <source>
        <dbReference type="ARBA" id="ARBA00022723"/>
    </source>
</evidence>
<dbReference type="InterPro" id="IPR036724">
    <property type="entry name" value="Cobalamin-bd_sf"/>
</dbReference>
<keyword evidence="5" id="KW-0411">Iron-sulfur</keyword>
<keyword evidence="4" id="KW-0408">Iron</keyword>
<dbReference type="SUPFAM" id="SSF52242">
    <property type="entry name" value="Cobalamin (vitamin B12)-binding domain"/>
    <property type="match status" value="1"/>
</dbReference>
<dbReference type="EMBL" id="CP063849">
    <property type="protein sequence ID" value="QOY90095.1"/>
    <property type="molecule type" value="Genomic_DNA"/>
</dbReference>
<evidence type="ECO:0000259" key="6">
    <source>
        <dbReference type="PROSITE" id="PS51918"/>
    </source>
</evidence>
<dbReference type="Proteomes" id="UP000593892">
    <property type="component" value="Chromosome"/>
</dbReference>
<dbReference type="PROSITE" id="PS51918">
    <property type="entry name" value="RADICAL_SAM"/>
    <property type="match status" value="1"/>
</dbReference>
<keyword evidence="3" id="KW-0479">Metal-binding</keyword>
<name>A0A7S7NUK4_PALFE</name>
<keyword evidence="8" id="KW-1185">Reference proteome</keyword>
<evidence type="ECO:0000256" key="5">
    <source>
        <dbReference type="ARBA" id="ARBA00023014"/>
    </source>
</evidence>
<dbReference type="SMART" id="SM00729">
    <property type="entry name" value="Elp3"/>
    <property type="match status" value="1"/>
</dbReference>
<gene>
    <name evidence="7" type="ORF">IRI77_09115</name>
</gene>